<accession>A0A2S8GIW0</accession>
<keyword evidence="5" id="KW-0067">ATP-binding</keyword>
<dbReference type="GO" id="GO:0005524">
    <property type="term" value="F:ATP binding"/>
    <property type="evidence" value="ECO:0007669"/>
    <property type="project" value="UniProtKB-KW"/>
</dbReference>
<evidence type="ECO:0000313" key="7">
    <source>
        <dbReference type="EMBL" id="PQO44377.1"/>
    </source>
</evidence>
<organism evidence="7 8">
    <name type="scientific">Blastopirellula marina</name>
    <dbReference type="NCBI Taxonomy" id="124"/>
    <lineage>
        <taxon>Bacteria</taxon>
        <taxon>Pseudomonadati</taxon>
        <taxon>Planctomycetota</taxon>
        <taxon>Planctomycetia</taxon>
        <taxon>Pirellulales</taxon>
        <taxon>Pirellulaceae</taxon>
        <taxon>Blastopirellula</taxon>
    </lineage>
</organism>
<evidence type="ECO:0000256" key="5">
    <source>
        <dbReference type="ARBA" id="ARBA00022840"/>
    </source>
</evidence>
<protein>
    <submittedName>
        <fullName evidence="7">DNA-binding protein</fullName>
    </submittedName>
</protein>
<dbReference type="AlphaFoldDB" id="A0A2S8GIW0"/>
<evidence type="ECO:0000259" key="6">
    <source>
        <dbReference type="SMART" id="SM00382"/>
    </source>
</evidence>
<keyword evidence="4" id="KW-0347">Helicase</keyword>
<dbReference type="GO" id="GO:0043139">
    <property type="term" value="F:5'-3' DNA helicase activity"/>
    <property type="evidence" value="ECO:0007669"/>
    <property type="project" value="TreeGrafter"/>
</dbReference>
<dbReference type="PANTHER" id="PTHR43788">
    <property type="entry name" value="DNA2/NAM7 HELICASE FAMILY MEMBER"/>
    <property type="match status" value="1"/>
</dbReference>
<dbReference type="CDD" id="cd18808">
    <property type="entry name" value="SF1_C_Upf1"/>
    <property type="match status" value="1"/>
</dbReference>
<dbReference type="GO" id="GO:0016787">
    <property type="term" value="F:hydrolase activity"/>
    <property type="evidence" value="ECO:0007669"/>
    <property type="project" value="UniProtKB-KW"/>
</dbReference>
<dbReference type="InterPro" id="IPR041679">
    <property type="entry name" value="DNA2/NAM7-like_C"/>
</dbReference>
<dbReference type="Proteomes" id="UP000237819">
    <property type="component" value="Unassembled WGS sequence"/>
</dbReference>
<dbReference type="Gene3D" id="2.40.30.270">
    <property type="match status" value="1"/>
</dbReference>
<dbReference type="RefSeq" id="WP_105337345.1">
    <property type="nucleotide sequence ID" value="NZ_PUHZ01000020.1"/>
</dbReference>
<evidence type="ECO:0000256" key="2">
    <source>
        <dbReference type="ARBA" id="ARBA00022741"/>
    </source>
</evidence>
<dbReference type="GO" id="GO:0003677">
    <property type="term" value="F:DNA binding"/>
    <property type="evidence" value="ECO:0007669"/>
    <property type="project" value="UniProtKB-KW"/>
</dbReference>
<comment type="similarity">
    <text evidence="1">Belongs to the DNA2/NAM7 helicase family.</text>
</comment>
<name>A0A2S8GIW0_9BACT</name>
<feature type="domain" description="AAA+ ATPase" evidence="6">
    <location>
        <begin position="256"/>
        <end position="425"/>
    </location>
</feature>
<sequence>MAKLHLESLPLGTNSGGVFKLLIEDGGVKKEDIGRILLQRRTAAIELPADVCGRAARKLAETAPELVAWVEPDEVEQPAIFDQFKRCLKWEADEQQERIANDPSAMRLKGLRLQDQWSALGGRIVCRLTGKNPQAELPMHGLRVGTPIVLLSENGEDRSRGVVTRLTASSVEVAIGDLWEGNEDRLAVAISTDDVARGRQERALLKAASAAGNRTAELREVLLELAAPTFDEQDEQQPSARLNASQQAAVQLALSARDFAIIHGPPGTGKTITLAEIVQAAVARGEKVLACAPSNLAVDNLVERFWACGLKAVRLGHPARVSESLHDALLESLVREHPDAKLAEKLVSEAKALFRKADRFTRAKPAPGEKRSLREEARALLDDAARIQQQTLDRLLDDAPVVCCTLTGIDDDLLGARKFDLTVIDEACQTTEPACWIPVSRSRRLVIAGDHCQLPPTVVSQKAEAAGFGVSLLERLIARYPQAAQRLERQYRMHEQIMEFSSLEFYEGALIADEKVAAHTLADLFAADELWAKPVQFIDTAGADYQEADEDSSSRSNPPEADLAVRKAKQLIDLGLPPEQIAVITPYAAQVRLLREKLPAGVECDSVDGFQGREQEVVICSLVRSNDRGEIGFLADVRRMNVAMTRAKRKLIVIGDSSTIGGNEFYARLLEYVETIDAYHSVWEEVD</sequence>
<keyword evidence="2" id="KW-0547">Nucleotide-binding</keyword>
<dbReference type="InterPro" id="IPR050534">
    <property type="entry name" value="Coronavir_polyprotein_1ab"/>
</dbReference>
<dbReference type="EMBL" id="PUHZ01000020">
    <property type="protein sequence ID" value="PQO44377.1"/>
    <property type="molecule type" value="Genomic_DNA"/>
</dbReference>
<dbReference type="InterPro" id="IPR027417">
    <property type="entry name" value="P-loop_NTPase"/>
</dbReference>
<dbReference type="InterPro" id="IPR047187">
    <property type="entry name" value="SF1_C_Upf1"/>
</dbReference>
<dbReference type="Pfam" id="PF13087">
    <property type="entry name" value="AAA_12"/>
    <property type="match status" value="1"/>
</dbReference>
<reference evidence="7 8" key="1">
    <citation type="submission" date="2018-02" db="EMBL/GenBank/DDBJ databases">
        <title>Comparative genomes isolates from brazilian mangrove.</title>
        <authorList>
            <person name="Araujo J.E."/>
            <person name="Taketani R.G."/>
            <person name="Silva M.C.P."/>
            <person name="Loureco M.V."/>
            <person name="Andreote F.D."/>
        </authorList>
    </citation>
    <scope>NUCLEOTIDE SEQUENCE [LARGE SCALE GENOMIC DNA]</scope>
    <source>
        <strain evidence="7 8">Nap-Phe MGV</strain>
    </source>
</reference>
<evidence type="ECO:0000256" key="4">
    <source>
        <dbReference type="ARBA" id="ARBA00022806"/>
    </source>
</evidence>
<dbReference type="Pfam" id="PF13086">
    <property type="entry name" value="AAA_11"/>
    <property type="match status" value="1"/>
</dbReference>
<dbReference type="SMART" id="SM00382">
    <property type="entry name" value="AAA"/>
    <property type="match status" value="1"/>
</dbReference>
<dbReference type="GO" id="GO:0005694">
    <property type="term" value="C:chromosome"/>
    <property type="evidence" value="ECO:0007669"/>
    <property type="project" value="UniProtKB-ARBA"/>
</dbReference>
<comment type="caution">
    <text evidence="7">The sequence shown here is derived from an EMBL/GenBank/DDBJ whole genome shotgun (WGS) entry which is preliminary data.</text>
</comment>
<dbReference type="PANTHER" id="PTHR43788:SF8">
    <property type="entry name" value="DNA-BINDING PROTEIN SMUBP-2"/>
    <property type="match status" value="1"/>
</dbReference>
<dbReference type="InterPro" id="IPR041677">
    <property type="entry name" value="DNA2/NAM7_AAA_11"/>
</dbReference>
<dbReference type="OrthoDB" id="9757917at2"/>
<evidence type="ECO:0000256" key="3">
    <source>
        <dbReference type="ARBA" id="ARBA00022801"/>
    </source>
</evidence>
<dbReference type="Gene3D" id="3.40.50.300">
    <property type="entry name" value="P-loop containing nucleotide triphosphate hydrolases"/>
    <property type="match status" value="2"/>
</dbReference>
<keyword evidence="3" id="KW-0378">Hydrolase</keyword>
<dbReference type="FunFam" id="3.40.50.300:FF:000326">
    <property type="entry name" value="P-loop containing nucleoside triphosphate hydrolase"/>
    <property type="match status" value="1"/>
</dbReference>
<evidence type="ECO:0000256" key="1">
    <source>
        <dbReference type="ARBA" id="ARBA00007913"/>
    </source>
</evidence>
<keyword evidence="7" id="KW-0238">DNA-binding</keyword>
<evidence type="ECO:0000313" key="8">
    <source>
        <dbReference type="Proteomes" id="UP000237819"/>
    </source>
</evidence>
<proteinExistence type="inferred from homology"/>
<dbReference type="InterPro" id="IPR003593">
    <property type="entry name" value="AAA+_ATPase"/>
</dbReference>
<dbReference type="SUPFAM" id="SSF52540">
    <property type="entry name" value="P-loop containing nucleoside triphosphate hydrolases"/>
    <property type="match status" value="1"/>
</dbReference>
<gene>
    <name evidence="7" type="ORF">C5Y93_20680</name>
</gene>